<feature type="transmembrane region" description="Helical" evidence="11">
    <location>
        <begin position="21"/>
        <end position="43"/>
    </location>
</feature>
<dbReference type="GO" id="GO:0005886">
    <property type="term" value="C:plasma membrane"/>
    <property type="evidence" value="ECO:0007669"/>
    <property type="project" value="UniProtKB-SubCell"/>
</dbReference>
<dbReference type="Pfam" id="PF07963">
    <property type="entry name" value="N_methyl"/>
    <property type="match status" value="1"/>
</dbReference>
<dbReference type="AlphaFoldDB" id="A0A1T5JHD1"/>
<evidence type="ECO:0000256" key="8">
    <source>
        <dbReference type="ARBA" id="ARBA00023136"/>
    </source>
</evidence>
<evidence type="ECO:0000256" key="3">
    <source>
        <dbReference type="ARBA" id="ARBA00022475"/>
    </source>
</evidence>
<dbReference type="GO" id="GO:0015627">
    <property type="term" value="C:type II protein secretion system complex"/>
    <property type="evidence" value="ECO:0007669"/>
    <property type="project" value="InterPro"/>
</dbReference>
<dbReference type="InterPro" id="IPR012902">
    <property type="entry name" value="N_methyl_site"/>
</dbReference>
<accession>A0A1T5JHD1</accession>
<evidence type="ECO:0000256" key="11">
    <source>
        <dbReference type="SAM" id="Phobius"/>
    </source>
</evidence>
<evidence type="ECO:0000313" key="14">
    <source>
        <dbReference type="Proteomes" id="UP000190341"/>
    </source>
</evidence>
<dbReference type="NCBIfam" id="TIGR02532">
    <property type="entry name" value="IV_pilin_GFxxxE"/>
    <property type="match status" value="1"/>
</dbReference>
<dbReference type="InterPro" id="IPR022346">
    <property type="entry name" value="T2SS_GspH"/>
</dbReference>
<dbReference type="OrthoDB" id="2313614at2"/>
<keyword evidence="4" id="KW-0488">Methylation</keyword>
<protein>
    <recommendedName>
        <fullName evidence="2">Type II secretion system protein H</fullName>
    </recommendedName>
    <alternativeName>
        <fullName evidence="10">General secretion pathway protein H</fullName>
    </alternativeName>
</protein>
<evidence type="ECO:0000256" key="6">
    <source>
        <dbReference type="ARBA" id="ARBA00022692"/>
    </source>
</evidence>
<dbReference type="EMBL" id="FUZV01000001">
    <property type="protein sequence ID" value="SKC50598.1"/>
    <property type="molecule type" value="Genomic_DNA"/>
</dbReference>
<dbReference type="RefSeq" id="WP_079723167.1">
    <property type="nucleotide sequence ID" value="NZ_BMCL01000003.1"/>
</dbReference>
<dbReference type="Proteomes" id="UP000190341">
    <property type="component" value="Unassembled WGS sequence"/>
</dbReference>
<keyword evidence="3" id="KW-1003">Cell membrane</keyword>
<evidence type="ECO:0000256" key="1">
    <source>
        <dbReference type="ARBA" id="ARBA00004377"/>
    </source>
</evidence>
<sequence length="191" mass="21643">MRRTRLNFESRRRSWPAHRPHGLSLLELMITVALTAILLTLAVPSYQRFMERNRADTATYLLTSLFASARATAVTYRRITSVCPTDGTSPWCTSDGDWSHGWLMFTDPDGDRQPDTPDEVLRHERFPVHPSLRLRSSRGRPQLRYLPDGRSAGSNLTVKICDQSRVLVEVAVNNAGRPRVNRLRAGATCVR</sequence>
<keyword evidence="14" id="KW-1185">Reference proteome</keyword>
<keyword evidence="8 11" id="KW-0472">Membrane</keyword>
<keyword evidence="5" id="KW-0997">Cell inner membrane</keyword>
<evidence type="ECO:0000256" key="4">
    <source>
        <dbReference type="ARBA" id="ARBA00022481"/>
    </source>
</evidence>
<gene>
    <name evidence="13" type="ORF">SAMN06296058_0793</name>
</gene>
<dbReference type="Gene3D" id="3.55.40.10">
    <property type="entry name" value="minor pseudopilin epsh domain"/>
    <property type="match status" value="1"/>
</dbReference>
<reference evidence="13 14" key="1">
    <citation type="submission" date="2017-02" db="EMBL/GenBank/DDBJ databases">
        <authorList>
            <person name="Peterson S.W."/>
        </authorList>
    </citation>
    <scope>NUCLEOTIDE SEQUENCE [LARGE SCALE GENOMIC DNA]</scope>
    <source>
        <strain evidence="13 14">P15</strain>
    </source>
</reference>
<organism evidence="13 14">
    <name type="scientific">Pseudoxanthomonas indica</name>
    <dbReference type="NCBI Taxonomy" id="428993"/>
    <lineage>
        <taxon>Bacteria</taxon>
        <taxon>Pseudomonadati</taxon>
        <taxon>Pseudomonadota</taxon>
        <taxon>Gammaproteobacteria</taxon>
        <taxon>Lysobacterales</taxon>
        <taxon>Lysobacteraceae</taxon>
        <taxon>Pseudoxanthomonas</taxon>
    </lineage>
</organism>
<evidence type="ECO:0000313" key="13">
    <source>
        <dbReference type="EMBL" id="SKC50598.1"/>
    </source>
</evidence>
<dbReference type="GO" id="GO:0015628">
    <property type="term" value="P:protein secretion by the type II secretion system"/>
    <property type="evidence" value="ECO:0007669"/>
    <property type="project" value="InterPro"/>
</dbReference>
<dbReference type="InterPro" id="IPR045584">
    <property type="entry name" value="Pilin-like"/>
</dbReference>
<name>A0A1T5JHD1_9GAMM</name>
<evidence type="ECO:0000256" key="5">
    <source>
        <dbReference type="ARBA" id="ARBA00022519"/>
    </source>
</evidence>
<keyword evidence="7 11" id="KW-1133">Transmembrane helix</keyword>
<evidence type="ECO:0000256" key="7">
    <source>
        <dbReference type="ARBA" id="ARBA00022989"/>
    </source>
</evidence>
<comment type="subcellular location">
    <subcellularLocation>
        <location evidence="1">Cell inner membrane</location>
        <topology evidence="1">Single-pass membrane protein</topology>
    </subcellularLocation>
</comment>
<proteinExistence type="inferred from homology"/>
<dbReference type="PROSITE" id="PS00409">
    <property type="entry name" value="PROKAR_NTER_METHYL"/>
    <property type="match status" value="1"/>
</dbReference>
<dbReference type="STRING" id="428993.SAMN06296058_0793"/>
<dbReference type="Pfam" id="PF12019">
    <property type="entry name" value="GspH"/>
    <property type="match status" value="1"/>
</dbReference>
<keyword evidence="6 11" id="KW-0812">Transmembrane</keyword>
<comment type="similarity">
    <text evidence="9">Belongs to the GSP H family.</text>
</comment>
<evidence type="ECO:0000256" key="2">
    <source>
        <dbReference type="ARBA" id="ARBA00021549"/>
    </source>
</evidence>
<feature type="domain" description="General secretion pathway GspH" evidence="12">
    <location>
        <begin position="62"/>
        <end position="176"/>
    </location>
</feature>
<dbReference type="SUPFAM" id="SSF54523">
    <property type="entry name" value="Pili subunits"/>
    <property type="match status" value="1"/>
</dbReference>
<evidence type="ECO:0000259" key="12">
    <source>
        <dbReference type="Pfam" id="PF12019"/>
    </source>
</evidence>
<evidence type="ECO:0000256" key="9">
    <source>
        <dbReference type="ARBA" id="ARBA00025772"/>
    </source>
</evidence>
<evidence type="ECO:0000256" key="10">
    <source>
        <dbReference type="ARBA" id="ARBA00030775"/>
    </source>
</evidence>